<accession>A0ABR0NEH6</accession>
<keyword evidence="2" id="KW-1185">Reference proteome</keyword>
<sequence>MQCYKVQPSSPNKSAKELIMFEQHCNIENLGRVNKVKVKRRITVESLQLEPLCNQNILIQDGKEMASVLYTYCSCVKALPQAMTFSGVCGKSAAKGHDL</sequence>
<gene>
    <name evidence="1" type="ORF">PVK06_034411</name>
</gene>
<name>A0ABR0NEH6_GOSAR</name>
<protein>
    <submittedName>
        <fullName evidence="1">Uncharacterized protein</fullName>
    </submittedName>
</protein>
<organism evidence="1 2">
    <name type="scientific">Gossypium arboreum</name>
    <name type="common">Tree cotton</name>
    <name type="synonym">Gossypium nanking</name>
    <dbReference type="NCBI Taxonomy" id="29729"/>
    <lineage>
        <taxon>Eukaryota</taxon>
        <taxon>Viridiplantae</taxon>
        <taxon>Streptophyta</taxon>
        <taxon>Embryophyta</taxon>
        <taxon>Tracheophyta</taxon>
        <taxon>Spermatophyta</taxon>
        <taxon>Magnoliopsida</taxon>
        <taxon>eudicotyledons</taxon>
        <taxon>Gunneridae</taxon>
        <taxon>Pentapetalae</taxon>
        <taxon>rosids</taxon>
        <taxon>malvids</taxon>
        <taxon>Malvales</taxon>
        <taxon>Malvaceae</taxon>
        <taxon>Malvoideae</taxon>
        <taxon>Gossypium</taxon>
    </lineage>
</organism>
<evidence type="ECO:0000313" key="1">
    <source>
        <dbReference type="EMBL" id="KAK5793270.1"/>
    </source>
</evidence>
<dbReference type="EMBL" id="JARKNE010000010">
    <property type="protein sequence ID" value="KAK5793270.1"/>
    <property type="molecule type" value="Genomic_DNA"/>
</dbReference>
<evidence type="ECO:0000313" key="2">
    <source>
        <dbReference type="Proteomes" id="UP001358586"/>
    </source>
</evidence>
<dbReference type="Proteomes" id="UP001358586">
    <property type="component" value="Chromosome 10"/>
</dbReference>
<reference evidence="1 2" key="1">
    <citation type="submission" date="2023-03" db="EMBL/GenBank/DDBJ databases">
        <title>WGS of Gossypium arboreum.</title>
        <authorList>
            <person name="Yu D."/>
        </authorList>
    </citation>
    <scope>NUCLEOTIDE SEQUENCE [LARGE SCALE GENOMIC DNA]</scope>
    <source>
        <tissue evidence="1">Leaf</tissue>
    </source>
</reference>
<comment type="caution">
    <text evidence="1">The sequence shown here is derived from an EMBL/GenBank/DDBJ whole genome shotgun (WGS) entry which is preliminary data.</text>
</comment>
<proteinExistence type="predicted"/>